<evidence type="ECO:0000313" key="1">
    <source>
        <dbReference type="EMBL" id="MFD2263476.1"/>
    </source>
</evidence>
<dbReference type="Proteomes" id="UP001597295">
    <property type="component" value="Unassembled WGS sequence"/>
</dbReference>
<keyword evidence="2" id="KW-1185">Reference proteome</keyword>
<reference evidence="2" key="1">
    <citation type="journal article" date="2019" name="Int. J. Syst. Evol. Microbiol.">
        <title>The Global Catalogue of Microorganisms (GCM) 10K type strain sequencing project: providing services to taxonomists for standard genome sequencing and annotation.</title>
        <authorList>
            <consortium name="The Broad Institute Genomics Platform"/>
            <consortium name="The Broad Institute Genome Sequencing Center for Infectious Disease"/>
            <person name="Wu L."/>
            <person name="Ma J."/>
        </authorList>
    </citation>
    <scope>NUCLEOTIDE SEQUENCE [LARGE SCALE GENOMIC DNA]</scope>
    <source>
        <strain evidence="2">CGMCC 1.19062</strain>
    </source>
</reference>
<sequence>MLRMSLDRNCLTAIEEQRDYAPAVLKLLAAHRAGTIDLALNGMSASEMRKDKTYPERFEEFEDWAESLGFGGLPILLPLGMWDITFWGKSVYASEQQAALHNEIYDILFPTSPRDLKGFCAQMGLSPEKGGKGWQKWVNRACDVECMRAHIGDGRTVFVTNDDNFIKLTKAPVLKERWGVITAKPDVAAEMLG</sequence>
<evidence type="ECO:0000313" key="2">
    <source>
        <dbReference type="Proteomes" id="UP001597295"/>
    </source>
</evidence>
<comment type="caution">
    <text evidence="1">The sequence shown here is derived from an EMBL/GenBank/DDBJ whole genome shotgun (WGS) entry which is preliminary data.</text>
</comment>
<protein>
    <submittedName>
        <fullName evidence="1">Uncharacterized protein</fullName>
    </submittedName>
</protein>
<dbReference type="EMBL" id="JBHUIP010000011">
    <property type="protein sequence ID" value="MFD2263476.1"/>
    <property type="molecule type" value="Genomic_DNA"/>
</dbReference>
<accession>A0ABW5DU32</accession>
<gene>
    <name evidence="1" type="ORF">ACFSM5_11300</name>
</gene>
<name>A0ABW5DU32_9PROT</name>
<proteinExistence type="predicted"/>
<organism evidence="1 2">
    <name type="scientific">Lacibacterium aquatile</name>
    <dbReference type="NCBI Taxonomy" id="1168082"/>
    <lineage>
        <taxon>Bacteria</taxon>
        <taxon>Pseudomonadati</taxon>
        <taxon>Pseudomonadota</taxon>
        <taxon>Alphaproteobacteria</taxon>
        <taxon>Rhodospirillales</taxon>
        <taxon>Rhodospirillaceae</taxon>
    </lineage>
</organism>